<feature type="chain" id="PRO_5020190337" evidence="2">
    <location>
        <begin position="32"/>
        <end position="273"/>
    </location>
</feature>
<dbReference type="SUPFAM" id="SSF53474">
    <property type="entry name" value="alpha/beta-Hydrolases"/>
    <property type="match status" value="1"/>
</dbReference>
<evidence type="ECO:0000256" key="2">
    <source>
        <dbReference type="SAM" id="SignalP"/>
    </source>
</evidence>
<evidence type="ECO:0000259" key="3">
    <source>
        <dbReference type="Pfam" id="PF01738"/>
    </source>
</evidence>
<dbReference type="InParanoid" id="A0A4R2PL96"/>
<dbReference type="InterPro" id="IPR029058">
    <property type="entry name" value="AB_hydrolase_fold"/>
</dbReference>
<feature type="signal peptide" evidence="2">
    <location>
        <begin position="1"/>
        <end position="31"/>
    </location>
</feature>
<dbReference type="GO" id="GO:0052689">
    <property type="term" value="F:carboxylic ester hydrolase activity"/>
    <property type="evidence" value="ECO:0007669"/>
    <property type="project" value="UniProtKB-ARBA"/>
</dbReference>
<dbReference type="PANTHER" id="PTHR22946">
    <property type="entry name" value="DIENELACTONE HYDROLASE DOMAIN-CONTAINING PROTEIN-RELATED"/>
    <property type="match status" value="1"/>
</dbReference>
<dbReference type="PANTHER" id="PTHR22946:SF9">
    <property type="entry name" value="POLYKETIDE TRANSFERASE AF380"/>
    <property type="match status" value="1"/>
</dbReference>
<dbReference type="AlphaFoldDB" id="A0A4R2PL96"/>
<dbReference type="InterPro" id="IPR050261">
    <property type="entry name" value="FrsA_esterase"/>
</dbReference>
<dbReference type="RefSeq" id="WP_132707915.1">
    <property type="nucleotide sequence ID" value="NZ_JACIGF010000003.1"/>
</dbReference>
<dbReference type="Proteomes" id="UP000295399">
    <property type="component" value="Unassembled WGS sequence"/>
</dbReference>
<sequence length="273" mass="29936">MTCRSFTAAGLRRLALAGAALAAGWAPMAWAQQDVPPPPSADDSQPAYRTITIPGDDGLDITADLYEPETRSFTVMVLFHQARSSRGEYRTIAPRLADKGYTALAVDLRAGERYADVDNQTARRAQAAGLDTGYRDAIPDMLAALRYADTELRGARVVAWGSSYSASLSLYLASRHRDLIDGVVAFSPGDYFRGKIDLVAAARYIDQPVFITGMQSESRAWKPIYDALPDELSRRGLHPDGRGAHGAVALIPRKSPNHKEYWLVLESFLTENF</sequence>
<protein>
    <submittedName>
        <fullName evidence="4">Dienelactone hydrolase family protein</fullName>
    </submittedName>
</protein>
<dbReference type="EMBL" id="SLXO01000003">
    <property type="protein sequence ID" value="TCP36373.1"/>
    <property type="molecule type" value="Genomic_DNA"/>
</dbReference>
<dbReference type="InterPro" id="IPR002925">
    <property type="entry name" value="Dienelactn_hydro"/>
</dbReference>
<reference evidence="4 5" key="1">
    <citation type="submission" date="2019-03" db="EMBL/GenBank/DDBJ databases">
        <title>Genomic Encyclopedia of Type Strains, Phase IV (KMG-IV): sequencing the most valuable type-strain genomes for metagenomic binning, comparative biology and taxonomic classification.</title>
        <authorList>
            <person name="Goeker M."/>
        </authorList>
    </citation>
    <scope>NUCLEOTIDE SEQUENCE [LARGE SCALE GENOMIC DNA]</scope>
    <source>
        <strain evidence="4 5">DSM 2132</strain>
    </source>
</reference>
<dbReference type="OrthoDB" id="63241at2"/>
<name>A0A4R2PL96_RHOSA</name>
<feature type="domain" description="Dienelactone hydrolase" evidence="3">
    <location>
        <begin position="63"/>
        <end position="211"/>
    </location>
</feature>
<keyword evidence="2" id="KW-0732">Signal</keyword>
<evidence type="ECO:0000313" key="4">
    <source>
        <dbReference type="EMBL" id="TCP36373.1"/>
    </source>
</evidence>
<organism evidence="4 5">
    <name type="scientific">Rhodothalassium salexigens DSM 2132</name>
    <dbReference type="NCBI Taxonomy" id="1188247"/>
    <lineage>
        <taxon>Bacteria</taxon>
        <taxon>Pseudomonadati</taxon>
        <taxon>Pseudomonadota</taxon>
        <taxon>Alphaproteobacteria</taxon>
        <taxon>Rhodothalassiales</taxon>
        <taxon>Rhodothalassiaceae</taxon>
        <taxon>Rhodothalassium</taxon>
    </lineage>
</organism>
<gene>
    <name evidence="4" type="ORF">EV659_103264</name>
</gene>
<keyword evidence="5" id="KW-1185">Reference proteome</keyword>
<dbReference type="Pfam" id="PF01738">
    <property type="entry name" value="DLH"/>
    <property type="match status" value="1"/>
</dbReference>
<evidence type="ECO:0000256" key="1">
    <source>
        <dbReference type="ARBA" id="ARBA00022801"/>
    </source>
</evidence>
<accession>A0A4R2PL96</accession>
<comment type="caution">
    <text evidence="4">The sequence shown here is derived from an EMBL/GenBank/DDBJ whole genome shotgun (WGS) entry which is preliminary data.</text>
</comment>
<dbReference type="Gene3D" id="3.40.50.1820">
    <property type="entry name" value="alpha/beta hydrolase"/>
    <property type="match status" value="1"/>
</dbReference>
<keyword evidence="1 4" id="KW-0378">Hydrolase</keyword>
<evidence type="ECO:0000313" key="5">
    <source>
        <dbReference type="Proteomes" id="UP000295399"/>
    </source>
</evidence>
<proteinExistence type="predicted"/>